<dbReference type="Proteomes" id="UP000682877">
    <property type="component" value="Chromosome 8"/>
</dbReference>
<dbReference type="FunFam" id="3.40.50.1820:FF:000030">
    <property type="entry name" value="Carboxypeptidase"/>
    <property type="match status" value="1"/>
</dbReference>
<evidence type="ECO:0000256" key="5">
    <source>
        <dbReference type="ARBA" id="ARBA00022670"/>
    </source>
</evidence>
<dbReference type="Gene3D" id="6.10.250.940">
    <property type="match status" value="1"/>
</dbReference>
<dbReference type="InterPro" id="IPR001563">
    <property type="entry name" value="Peptidase_S10"/>
</dbReference>
<evidence type="ECO:0000256" key="9">
    <source>
        <dbReference type="ARBA" id="ARBA00023180"/>
    </source>
</evidence>
<keyword evidence="4" id="KW-0121">Carboxypeptidase</keyword>
<name>A0A8S2B6B3_ARAAE</name>
<keyword evidence="6 11" id="KW-0732">Signal</keyword>
<dbReference type="AlphaFoldDB" id="A0A8S2B6B3"/>
<dbReference type="PANTHER" id="PTHR11802:SF20">
    <property type="entry name" value="SERINE CARBOXYPEPTIDASE-LIKE 41-RELATED"/>
    <property type="match status" value="1"/>
</dbReference>
<evidence type="ECO:0000256" key="2">
    <source>
        <dbReference type="ARBA" id="ARBA00009431"/>
    </source>
</evidence>
<evidence type="ECO:0000256" key="10">
    <source>
        <dbReference type="ARBA" id="ARBA00037399"/>
    </source>
</evidence>
<dbReference type="EMBL" id="LR999458">
    <property type="protein sequence ID" value="CAE6226023.1"/>
    <property type="molecule type" value="Genomic_DNA"/>
</dbReference>
<sequence>MAIVSLRDVAVMMVVVLVTVQVFAQGYPEADLVVRLPGQPKVAFRQYAGYVDLDLNAGRSLFYYFVEAEKHPDTKPLTLWLNGGPGCSSVGGGAFTELGPFYPTGDGRGLRVNSMSWNKASNLLFVESPVGVGWSYSNQSSDYNTGDKSTASDMLAFLLGWFDKFPEFKSRDFFLTGENYAGHYIPQLADGILSYNSHSSGFKFNIKGIAIGNPFLKLDRDTRAAFEFFWSHGMISDEVGHTIMSQCDFSHYTDVYPRNVSVPCNDAIREAGNSITEYVNNYDFLLDICYPSIVLKELRLKQMATKMSMGVDVCLTYERQFYLNLPEVQIALHANRTHLPYSWSMCSNLLNYSGIDANINMLPTLKRVIQNKIPVWIFSGDQDSVVPFLGSRAVVRELANDLNFKTTVPYGVWFHKRQVGGWAIEYGNILTFATVRGAAHAVANSQPSRALHLFSTFLRGHRLPNKTDIAMHD</sequence>
<reference evidence="12" key="1">
    <citation type="submission" date="2021-01" db="EMBL/GenBank/DDBJ databases">
        <authorList>
            <person name="Bezrukov I."/>
        </authorList>
    </citation>
    <scope>NUCLEOTIDE SEQUENCE</scope>
</reference>
<feature type="chain" id="PRO_5035784001" description="Carboxypeptidase" evidence="11">
    <location>
        <begin position="25"/>
        <end position="473"/>
    </location>
</feature>
<dbReference type="Gene3D" id="3.40.50.1820">
    <property type="entry name" value="alpha/beta hydrolase"/>
    <property type="match status" value="1"/>
</dbReference>
<comment type="similarity">
    <text evidence="2">Belongs to the peptidase S10 family.</text>
</comment>
<keyword evidence="3" id="KW-0964">Secreted</keyword>
<comment type="function">
    <text evidence="10">Probable carboxypeptidase.</text>
</comment>
<dbReference type="FunFam" id="3.40.50.11320:FF:000005">
    <property type="entry name" value="Carboxypeptidase"/>
    <property type="match status" value="1"/>
</dbReference>
<dbReference type="PRINTS" id="PR00724">
    <property type="entry name" value="CRBOXYPTASEC"/>
</dbReference>
<evidence type="ECO:0000256" key="8">
    <source>
        <dbReference type="ARBA" id="ARBA00023157"/>
    </source>
</evidence>
<evidence type="ECO:0000256" key="7">
    <source>
        <dbReference type="ARBA" id="ARBA00022801"/>
    </source>
</evidence>
<keyword evidence="7" id="KW-0378">Hydrolase</keyword>
<dbReference type="GO" id="GO:0004185">
    <property type="term" value="F:serine-type carboxypeptidase activity"/>
    <property type="evidence" value="ECO:0007669"/>
    <property type="project" value="InterPro"/>
</dbReference>
<keyword evidence="9" id="KW-0325">Glycoprotein</keyword>
<evidence type="ECO:0000256" key="6">
    <source>
        <dbReference type="ARBA" id="ARBA00022729"/>
    </source>
</evidence>
<gene>
    <name evidence="12" type="ORF">AARE701A_LOCUS20824</name>
</gene>
<comment type="subcellular location">
    <subcellularLocation>
        <location evidence="1">Secreted</location>
    </subcellularLocation>
</comment>
<keyword evidence="5" id="KW-0645">Protease</keyword>
<evidence type="ECO:0000256" key="1">
    <source>
        <dbReference type="ARBA" id="ARBA00004613"/>
    </source>
</evidence>
<evidence type="ECO:0000256" key="4">
    <source>
        <dbReference type="ARBA" id="ARBA00022645"/>
    </source>
</evidence>
<organism evidence="12 13">
    <name type="scientific">Arabidopsis arenosa</name>
    <name type="common">Sand rock-cress</name>
    <name type="synonym">Cardaminopsis arenosa</name>
    <dbReference type="NCBI Taxonomy" id="38785"/>
    <lineage>
        <taxon>Eukaryota</taxon>
        <taxon>Viridiplantae</taxon>
        <taxon>Streptophyta</taxon>
        <taxon>Embryophyta</taxon>
        <taxon>Tracheophyta</taxon>
        <taxon>Spermatophyta</taxon>
        <taxon>Magnoliopsida</taxon>
        <taxon>eudicotyledons</taxon>
        <taxon>Gunneridae</taxon>
        <taxon>Pentapetalae</taxon>
        <taxon>rosids</taxon>
        <taxon>malvids</taxon>
        <taxon>Brassicales</taxon>
        <taxon>Brassicaceae</taxon>
        <taxon>Camelineae</taxon>
        <taxon>Arabidopsis</taxon>
    </lineage>
</organism>
<evidence type="ECO:0000256" key="11">
    <source>
        <dbReference type="SAM" id="SignalP"/>
    </source>
</evidence>
<dbReference type="InterPro" id="IPR029058">
    <property type="entry name" value="AB_hydrolase_fold"/>
</dbReference>
<protein>
    <recommendedName>
        <fullName evidence="14">Carboxypeptidase</fullName>
    </recommendedName>
</protein>
<dbReference type="Pfam" id="PF00450">
    <property type="entry name" value="Peptidase_S10"/>
    <property type="match status" value="1"/>
</dbReference>
<dbReference type="Gene3D" id="3.40.50.11320">
    <property type="match status" value="1"/>
</dbReference>
<dbReference type="GO" id="GO:0006508">
    <property type="term" value="P:proteolysis"/>
    <property type="evidence" value="ECO:0007669"/>
    <property type="project" value="UniProtKB-KW"/>
</dbReference>
<accession>A0A8S2B6B3</accession>
<dbReference type="PANTHER" id="PTHR11802">
    <property type="entry name" value="SERINE PROTEASE FAMILY S10 SERINE CARBOXYPEPTIDASE"/>
    <property type="match status" value="1"/>
</dbReference>
<dbReference type="GO" id="GO:0005576">
    <property type="term" value="C:extracellular region"/>
    <property type="evidence" value="ECO:0007669"/>
    <property type="project" value="UniProtKB-SubCell"/>
</dbReference>
<evidence type="ECO:0008006" key="14">
    <source>
        <dbReference type="Google" id="ProtNLM"/>
    </source>
</evidence>
<keyword evidence="13" id="KW-1185">Reference proteome</keyword>
<evidence type="ECO:0000313" key="12">
    <source>
        <dbReference type="EMBL" id="CAE6226023.1"/>
    </source>
</evidence>
<evidence type="ECO:0000256" key="3">
    <source>
        <dbReference type="ARBA" id="ARBA00022525"/>
    </source>
</evidence>
<proteinExistence type="inferred from homology"/>
<evidence type="ECO:0000313" key="13">
    <source>
        <dbReference type="Proteomes" id="UP000682877"/>
    </source>
</evidence>
<keyword evidence="8" id="KW-1015">Disulfide bond</keyword>
<dbReference type="SUPFAM" id="SSF53474">
    <property type="entry name" value="alpha/beta-Hydrolases"/>
    <property type="match status" value="1"/>
</dbReference>
<feature type="signal peptide" evidence="11">
    <location>
        <begin position="1"/>
        <end position="24"/>
    </location>
</feature>